<dbReference type="SUPFAM" id="SSF47203">
    <property type="entry name" value="Acyl-CoA dehydrogenase C-terminal domain-like"/>
    <property type="match status" value="1"/>
</dbReference>
<dbReference type="InterPro" id="IPR037069">
    <property type="entry name" value="AcylCoA_DH/ox_N_sf"/>
</dbReference>
<name>A0A133PJJ1_9FIRM</name>
<organism evidence="10">
    <name type="scientific">Peptoniphilus harei</name>
    <dbReference type="NCBI Taxonomy" id="54005"/>
    <lineage>
        <taxon>Bacteria</taxon>
        <taxon>Bacillati</taxon>
        <taxon>Bacillota</taxon>
        <taxon>Tissierellia</taxon>
        <taxon>Tissierellales</taxon>
        <taxon>Peptoniphilaceae</taxon>
        <taxon>Peptoniphilus</taxon>
    </lineage>
</organism>
<sequence length="378" mass="40987">MSYLISEEAQDLLLDIRNFCEKEVVEVCKEADRTGEFPEELYEKAKEQGYFALEVPEELGGPGLSRVDVAALFEEMAKADAGFATTISASGLGMKPVLIAGNQEQKEYIADVALEGGLGAFCLTEPGAGSDASAGTTTAVRDGDEYVLNGRKCFITNGAVASYYCITAATDKSQGVRGLSMFLVPAGTPGLSAGKEEDKMGIRTSNTTDVVLEDCRIPAKNLIGQEGQGFSIAMKTLDQARAWMGCIAVGIAQRGINEAKRYTTERIQFGKQINKNQAIQFKLADMDIQTEVARQMVANALTRMDMGLTYNRESAIAKCFASDIAMKVAEDAIQLFGGYGYSREYPVEKLLRDAKIFQIFEGTNEVLRIVVANNLLRG</sequence>
<dbReference type="GO" id="GO:0050660">
    <property type="term" value="F:flavin adenine dinucleotide binding"/>
    <property type="evidence" value="ECO:0007669"/>
    <property type="project" value="InterPro"/>
</dbReference>
<dbReference type="Pfam" id="PF02770">
    <property type="entry name" value="Acyl-CoA_dh_M"/>
    <property type="match status" value="1"/>
</dbReference>
<dbReference type="SUPFAM" id="SSF56645">
    <property type="entry name" value="Acyl-CoA dehydrogenase NM domain-like"/>
    <property type="match status" value="1"/>
</dbReference>
<evidence type="ECO:0000259" key="8">
    <source>
        <dbReference type="Pfam" id="PF02770"/>
    </source>
</evidence>
<evidence type="ECO:0000256" key="3">
    <source>
        <dbReference type="ARBA" id="ARBA00022630"/>
    </source>
</evidence>
<dbReference type="GO" id="GO:0003995">
    <property type="term" value="F:acyl-CoA dehydrogenase activity"/>
    <property type="evidence" value="ECO:0007669"/>
    <property type="project" value="InterPro"/>
</dbReference>
<evidence type="ECO:0000256" key="2">
    <source>
        <dbReference type="ARBA" id="ARBA00009347"/>
    </source>
</evidence>
<keyword evidence="3 6" id="KW-0285">Flavoprotein</keyword>
<dbReference type="Pfam" id="PF02771">
    <property type="entry name" value="Acyl-CoA_dh_N"/>
    <property type="match status" value="1"/>
</dbReference>
<evidence type="ECO:0000313" key="11">
    <source>
        <dbReference type="Proteomes" id="UP000070174"/>
    </source>
</evidence>
<evidence type="ECO:0000256" key="5">
    <source>
        <dbReference type="ARBA" id="ARBA00023002"/>
    </source>
</evidence>
<dbReference type="EMBL" id="LRQE01000041">
    <property type="protein sequence ID" value="KXA28722.1"/>
    <property type="molecule type" value="Genomic_DNA"/>
</dbReference>
<dbReference type="Proteomes" id="UP000070174">
    <property type="component" value="Unassembled WGS sequence"/>
</dbReference>
<comment type="cofactor">
    <cofactor evidence="1 6">
        <name>FAD</name>
        <dbReference type="ChEBI" id="CHEBI:57692"/>
    </cofactor>
</comment>
<evidence type="ECO:0000259" key="7">
    <source>
        <dbReference type="Pfam" id="PF00441"/>
    </source>
</evidence>
<dbReference type="PIRSF" id="PIRSF016578">
    <property type="entry name" value="HsaA"/>
    <property type="match status" value="1"/>
</dbReference>
<gene>
    <name evidence="10" type="ORF">HMPREF3229_01718</name>
</gene>
<proteinExistence type="inferred from homology"/>
<dbReference type="Gene3D" id="1.20.140.10">
    <property type="entry name" value="Butyryl-CoA Dehydrogenase, subunit A, domain 3"/>
    <property type="match status" value="1"/>
</dbReference>
<dbReference type="Pfam" id="PF00441">
    <property type="entry name" value="Acyl-CoA_dh_1"/>
    <property type="match status" value="1"/>
</dbReference>
<keyword evidence="4 6" id="KW-0274">FAD</keyword>
<dbReference type="PATRIC" id="fig|54005.3.peg.1679"/>
<accession>A0A133PJJ1</accession>
<evidence type="ECO:0000259" key="9">
    <source>
        <dbReference type="Pfam" id="PF02771"/>
    </source>
</evidence>
<dbReference type="FunFam" id="2.40.110.10:FF:000001">
    <property type="entry name" value="Acyl-CoA dehydrogenase, mitochondrial"/>
    <property type="match status" value="1"/>
</dbReference>
<dbReference type="PANTHER" id="PTHR43884:SF12">
    <property type="entry name" value="ISOVALERYL-COA DEHYDROGENASE, MITOCHONDRIAL-RELATED"/>
    <property type="match status" value="1"/>
</dbReference>
<dbReference type="AlphaFoldDB" id="A0A133PJJ1"/>
<dbReference type="PANTHER" id="PTHR43884">
    <property type="entry name" value="ACYL-COA DEHYDROGENASE"/>
    <property type="match status" value="1"/>
</dbReference>
<evidence type="ECO:0000256" key="1">
    <source>
        <dbReference type="ARBA" id="ARBA00001974"/>
    </source>
</evidence>
<evidence type="ECO:0000256" key="6">
    <source>
        <dbReference type="RuleBase" id="RU362125"/>
    </source>
</evidence>
<feature type="domain" description="Acyl-CoA oxidase/dehydrogenase middle" evidence="8">
    <location>
        <begin position="120"/>
        <end position="215"/>
    </location>
</feature>
<dbReference type="InterPro" id="IPR009075">
    <property type="entry name" value="AcylCo_DH/oxidase_C"/>
</dbReference>
<feature type="domain" description="Acyl-CoA dehydrogenase/oxidase N-terminal" evidence="9">
    <location>
        <begin position="6"/>
        <end position="108"/>
    </location>
</feature>
<dbReference type="InterPro" id="IPR036250">
    <property type="entry name" value="AcylCo_DH-like_C"/>
</dbReference>
<dbReference type="InterPro" id="IPR006089">
    <property type="entry name" value="Acyl-CoA_DH_CS"/>
</dbReference>
<reference evidence="10 11" key="1">
    <citation type="submission" date="2016-01" db="EMBL/GenBank/DDBJ databases">
        <authorList>
            <person name="Oliw E.H."/>
        </authorList>
    </citation>
    <scope>NUCLEOTIDE SEQUENCE [LARGE SCALE GENOMIC DNA]</scope>
    <source>
        <strain evidence="10 11">CMW7756A</strain>
    </source>
</reference>
<dbReference type="InterPro" id="IPR009100">
    <property type="entry name" value="AcylCoA_DH/oxidase_NM_dom_sf"/>
</dbReference>
<dbReference type="InterPro" id="IPR046373">
    <property type="entry name" value="Acyl-CoA_Oxase/DH_mid-dom_sf"/>
</dbReference>
<comment type="similarity">
    <text evidence="2 6">Belongs to the acyl-CoA dehydrogenase family.</text>
</comment>
<dbReference type="PROSITE" id="PS00072">
    <property type="entry name" value="ACYL_COA_DH_1"/>
    <property type="match status" value="1"/>
</dbReference>
<dbReference type="InterPro" id="IPR013786">
    <property type="entry name" value="AcylCoA_DH/ox_N"/>
</dbReference>
<dbReference type="PROSITE" id="PS00073">
    <property type="entry name" value="ACYL_COA_DH_2"/>
    <property type="match status" value="1"/>
</dbReference>
<comment type="caution">
    <text evidence="10">The sequence shown here is derived from an EMBL/GenBank/DDBJ whole genome shotgun (WGS) entry which is preliminary data.</text>
</comment>
<dbReference type="Gene3D" id="1.10.540.10">
    <property type="entry name" value="Acyl-CoA dehydrogenase/oxidase, N-terminal domain"/>
    <property type="match status" value="1"/>
</dbReference>
<keyword evidence="5 6" id="KW-0560">Oxidoreductase</keyword>
<dbReference type="FunFam" id="1.20.140.10:FF:000011">
    <property type="entry name" value="Medium-chain specific acyl-CoA dehydrogenase, mitochondrial"/>
    <property type="match status" value="1"/>
</dbReference>
<dbReference type="RefSeq" id="WP_060800679.1">
    <property type="nucleotide sequence ID" value="NZ_KQ957105.1"/>
</dbReference>
<feature type="domain" description="Acyl-CoA dehydrogenase/oxidase C-terminal" evidence="7">
    <location>
        <begin position="227"/>
        <end position="375"/>
    </location>
</feature>
<protein>
    <submittedName>
        <fullName evidence="10">Putative acyl-CoA dehydrogenase</fullName>
    </submittedName>
</protein>
<evidence type="ECO:0000256" key="4">
    <source>
        <dbReference type="ARBA" id="ARBA00022827"/>
    </source>
</evidence>
<evidence type="ECO:0000313" key="10">
    <source>
        <dbReference type="EMBL" id="KXA28722.1"/>
    </source>
</evidence>
<dbReference type="InterPro" id="IPR006091">
    <property type="entry name" value="Acyl-CoA_Oxase/DH_mid-dom"/>
</dbReference>
<dbReference type="Gene3D" id="2.40.110.10">
    <property type="entry name" value="Butyryl-CoA Dehydrogenase, subunit A, domain 2"/>
    <property type="match status" value="1"/>
</dbReference>